<dbReference type="GO" id="GO:0004713">
    <property type="term" value="F:protein tyrosine kinase activity"/>
    <property type="evidence" value="ECO:0007669"/>
    <property type="project" value="TreeGrafter"/>
</dbReference>
<keyword evidence="11" id="KW-1185">Reference proteome</keyword>
<dbReference type="AlphaFoldDB" id="A0A7X2RVC8"/>
<reference evidence="10 11" key="1">
    <citation type="submission" date="2019-11" db="EMBL/GenBank/DDBJ databases">
        <title>Pseudmonas karstica sp. nov. and Pseudomonas spelaei sp. nov. from caves.</title>
        <authorList>
            <person name="Zeman M."/>
        </authorList>
    </citation>
    <scope>NUCLEOTIDE SEQUENCE [LARGE SCALE GENOMIC DNA]</scope>
    <source>
        <strain evidence="10 11">CCM 7891</strain>
    </source>
</reference>
<evidence type="ECO:0000313" key="11">
    <source>
        <dbReference type="Proteomes" id="UP000431485"/>
    </source>
</evidence>
<dbReference type="PANTHER" id="PTHR32309:SF13">
    <property type="entry name" value="FERRIC ENTEROBACTIN TRANSPORT PROTEIN FEPE"/>
    <property type="match status" value="1"/>
</dbReference>
<evidence type="ECO:0000256" key="7">
    <source>
        <dbReference type="SAM" id="Phobius"/>
    </source>
</evidence>
<feature type="coiled-coil region" evidence="6">
    <location>
        <begin position="191"/>
        <end position="244"/>
    </location>
</feature>
<keyword evidence="3 7" id="KW-0812">Transmembrane</keyword>
<dbReference type="InterPro" id="IPR032807">
    <property type="entry name" value="GNVR"/>
</dbReference>
<accession>A0A7X2RVC8</accession>
<dbReference type="GO" id="GO:0005886">
    <property type="term" value="C:plasma membrane"/>
    <property type="evidence" value="ECO:0007669"/>
    <property type="project" value="UniProtKB-SubCell"/>
</dbReference>
<feature type="domain" description="Tyrosine-protein kinase G-rich" evidence="9">
    <location>
        <begin position="378"/>
        <end position="416"/>
    </location>
</feature>
<dbReference type="Pfam" id="PF13807">
    <property type="entry name" value="GNVR"/>
    <property type="match status" value="1"/>
</dbReference>
<dbReference type="Gene3D" id="3.30.1890.10">
    <property type="entry name" value="FepE-like"/>
    <property type="match status" value="2"/>
</dbReference>
<organism evidence="10 11">
    <name type="scientific">Pseudomonas karstica</name>
    <dbReference type="NCBI Taxonomy" id="1055468"/>
    <lineage>
        <taxon>Bacteria</taxon>
        <taxon>Pseudomonadati</taxon>
        <taxon>Pseudomonadota</taxon>
        <taxon>Gammaproteobacteria</taxon>
        <taxon>Pseudomonadales</taxon>
        <taxon>Pseudomonadaceae</taxon>
        <taxon>Pseudomonas</taxon>
    </lineage>
</organism>
<dbReference type="RefSeq" id="WP_178122408.1">
    <property type="nucleotide sequence ID" value="NZ_JBHSTG010000026.1"/>
</dbReference>
<keyword evidence="4 7" id="KW-1133">Transmembrane helix</keyword>
<evidence type="ECO:0000256" key="2">
    <source>
        <dbReference type="ARBA" id="ARBA00022475"/>
    </source>
</evidence>
<dbReference type="InterPro" id="IPR050445">
    <property type="entry name" value="Bact_polysacc_biosynth/exp"/>
</dbReference>
<dbReference type="EMBL" id="WLYI01000035">
    <property type="protein sequence ID" value="MTD21788.1"/>
    <property type="molecule type" value="Genomic_DNA"/>
</dbReference>
<feature type="transmembrane region" description="Helical" evidence="7">
    <location>
        <begin position="394"/>
        <end position="418"/>
    </location>
</feature>
<protein>
    <submittedName>
        <fullName evidence="10">Chain-length determining protein</fullName>
    </submittedName>
</protein>
<feature type="domain" description="Polysaccharide chain length determinant N-terminal" evidence="8">
    <location>
        <begin position="14"/>
        <end position="76"/>
    </location>
</feature>
<gene>
    <name evidence="10" type="ORF">GIR22_21910</name>
</gene>
<dbReference type="Proteomes" id="UP000431485">
    <property type="component" value="Unassembled WGS sequence"/>
</dbReference>
<keyword evidence="5 7" id="KW-0472">Membrane</keyword>
<keyword evidence="2" id="KW-1003">Cell membrane</keyword>
<evidence type="ECO:0000256" key="6">
    <source>
        <dbReference type="SAM" id="Coils"/>
    </source>
</evidence>
<sequence length="453" mass="50272">MSSSFRVPPVSPSDEIDVFALTQAVWQQKWLVMLAAAGVGLAAAVYAFVATPEYHVSSVLRPAAINELDALNRSDIYKLPPSAALKKVGASLESYDTRLGYFRENRKLFEEFERPGRTLEQSFEEFNADSIKLVLPDAKKADSLSAYIKLSMNYPKGMDGVAILNGLIAYAITLERQQIAQDMEVIVKNRLSEIEGKLDAARASYDNTKEAKIASLTEADTIRRAQLQDELKAIRAQLKTRRVNRMAQLNEAIGIAGSLGIRKPTTPSSLGESDRGGSSSMMRTEINNQQIPLYFMGVEALEAEKSALSRRKSDDFTEVRIAQIGKELQMLEANRQIEVLNQRKNEDLFLRDVEPLRAEEARLRHLNVDTSRIKLVTIDRLALEPLAPIKPRKVLIIALGMLLGGILGMGLAVSRYFFSLRKSSGEKMALSTVPVALEAPAFNGSSDRLDDRR</sequence>
<comment type="subcellular location">
    <subcellularLocation>
        <location evidence="1">Cell membrane</location>
        <topology evidence="1">Multi-pass membrane protein</topology>
    </subcellularLocation>
</comment>
<evidence type="ECO:0000256" key="3">
    <source>
        <dbReference type="ARBA" id="ARBA00022692"/>
    </source>
</evidence>
<name>A0A7X2RVC8_9PSED</name>
<proteinExistence type="predicted"/>
<evidence type="ECO:0000313" key="10">
    <source>
        <dbReference type="EMBL" id="MTD21788.1"/>
    </source>
</evidence>
<comment type="caution">
    <text evidence="10">The sequence shown here is derived from an EMBL/GenBank/DDBJ whole genome shotgun (WGS) entry which is preliminary data.</text>
</comment>
<feature type="transmembrane region" description="Helical" evidence="7">
    <location>
        <begin position="30"/>
        <end position="49"/>
    </location>
</feature>
<dbReference type="Pfam" id="PF02706">
    <property type="entry name" value="Wzz"/>
    <property type="match status" value="1"/>
</dbReference>
<evidence type="ECO:0000256" key="1">
    <source>
        <dbReference type="ARBA" id="ARBA00004651"/>
    </source>
</evidence>
<keyword evidence="6" id="KW-0175">Coiled coil</keyword>
<evidence type="ECO:0000256" key="4">
    <source>
        <dbReference type="ARBA" id="ARBA00022989"/>
    </source>
</evidence>
<evidence type="ECO:0000256" key="5">
    <source>
        <dbReference type="ARBA" id="ARBA00023136"/>
    </source>
</evidence>
<dbReference type="PANTHER" id="PTHR32309">
    <property type="entry name" value="TYROSINE-PROTEIN KINASE"/>
    <property type="match status" value="1"/>
</dbReference>
<dbReference type="InterPro" id="IPR003856">
    <property type="entry name" value="LPS_length_determ_N"/>
</dbReference>
<evidence type="ECO:0000259" key="9">
    <source>
        <dbReference type="Pfam" id="PF13807"/>
    </source>
</evidence>
<evidence type="ECO:0000259" key="8">
    <source>
        <dbReference type="Pfam" id="PF02706"/>
    </source>
</evidence>
<dbReference type="SUPFAM" id="SSF160355">
    <property type="entry name" value="Bacterial polysaccharide co-polymerase-like"/>
    <property type="match status" value="2"/>
</dbReference>